<dbReference type="InterPro" id="IPR056390">
    <property type="entry name" value="Holin_phage"/>
</dbReference>
<comment type="caution">
    <text evidence="2">The sequence shown here is derived from an EMBL/GenBank/DDBJ whole genome shotgun (WGS) entry which is preliminary data.</text>
</comment>
<proteinExistence type="predicted"/>
<feature type="transmembrane region" description="Helical" evidence="1">
    <location>
        <begin position="25"/>
        <end position="43"/>
    </location>
</feature>
<keyword evidence="1" id="KW-1133">Transmembrane helix</keyword>
<feature type="transmembrane region" description="Helical" evidence="1">
    <location>
        <begin position="49"/>
        <end position="67"/>
    </location>
</feature>
<dbReference type="RefSeq" id="WP_344031934.1">
    <property type="nucleotide sequence ID" value="NZ_BAAAOB010000002.1"/>
</dbReference>
<sequence>MTQQTPTRRARRERTKRLTLARRRWLYGILAGAGGVALVYALVTPEQLAAWLVLGGALFGVTGTALANPTPD</sequence>
<name>A0ABP4XSV3_9MICO</name>
<accession>A0ABP4XSV3</accession>
<keyword evidence="1" id="KW-0472">Membrane</keyword>
<dbReference type="Proteomes" id="UP001500851">
    <property type="component" value="Unassembled WGS sequence"/>
</dbReference>
<keyword evidence="1" id="KW-0812">Transmembrane</keyword>
<dbReference type="InterPro" id="IPR006311">
    <property type="entry name" value="TAT_signal"/>
</dbReference>
<evidence type="ECO:0008006" key="4">
    <source>
        <dbReference type="Google" id="ProtNLM"/>
    </source>
</evidence>
<dbReference type="Pfam" id="PF23809">
    <property type="entry name" value="Phage_holin_9"/>
    <property type="match status" value="1"/>
</dbReference>
<evidence type="ECO:0000256" key="1">
    <source>
        <dbReference type="SAM" id="Phobius"/>
    </source>
</evidence>
<dbReference type="PROSITE" id="PS51318">
    <property type="entry name" value="TAT"/>
    <property type="match status" value="1"/>
</dbReference>
<organism evidence="2 3">
    <name type="scientific">Leucobacter iarius</name>
    <dbReference type="NCBI Taxonomy" id="333963"/>
    <lineage>
        <taxon>Bacteria</taxon>
        <taxon>Bacillati</taxon>
        <taxon>Actinomycetota</taxon>
        <taxon>Actinomycetes</taxon>
        <taxon>Micrococcales</taxon>
        <taxon>Microbacteriaceae</taxon>
        <taxon>Leucobacter</taxon>
    </lineage>
</organism>
<gene>
    <name evidence="2" type="ORF">GCM10009768_20030</name>
</gene>
<reference evidence="3" key="1">
    <citation type="journal article" date="2019" name="Int. J. Syst. Evol. Microbiol.">
        <title>The Global Catalogue of Microorganisms (GCM) 10K type strain sequencing project: providing services to taxonomists for standard genome sequencing and annotation.</title>
        <authorList>
            <consortium name="The Broad Institute Genomics Platform"/>
            <consortium name="The Broad Institute Genome Sequencing Center for Infectious Disease"/>
            <person name="Wu L."/>
            <person name="Ma J."/>
        </authorList>
    </citation>
    <scope>NUCLEOTIDE SEQUENCE [LARGE SCALE GENOMIC DNA]</scope>
    <source>
        <strain evidence="3">JCM 14736</strain>
    </source>
</reference>
<evidence type="ECO:0000313" key="3">
    <source>
        <dbReference type="Proteomes" id="UP001500851"/>
    </source>
</evidence>
<dbReference type="EMBL" id="BAAAOB010000002">
    <property type="protein sequence ID" value="GAA1790986.1"/>
    <property type="molecule type" value="Genomic_DNA"/>
</dbReference>
<evidence type="ECO:0000313" key="2">
    <source>
        <dbReference type="EMBL" id="GAA1790986.1"/>
    </source>
</evidence>
<protein>
    <recommendedName>
        <fullName evidence="4">HPP family protein</fullName>
    </recommendedName>
</protein>
<keyword evidence="3" id="KW-1185">Reference proteome</keyword>